<sequence length="157" mass="17127">MKNILLLPFLFITTFVFAQSDNSIVKLSNPSEVNSSKGYSQLAEVNLGTGKMLILSGQVAFDVKGNLVGAGDIGKQTEQVFINIKNIVESAGGSMDNVIKLNYFMKDVNQIGAVRQVRDKYINTKIPPTSTLVEVSKLFRDDVLIEVEATAIIPSTE</sequence>
<dbReference type="Gene3D" id="3.30.1330.40">
    <property type="entry name" value="RutC-like"/>
    <property type="match status" value="1"/>
</dbReference>
<dbReference type="eggNOG" id="COG0251">
    <property type="taxonomic scope" value="Bacteria"/>
</dbReference>
<dbReference type="Pfam" id="PF01042">
    <property type="entry name" value="Ribonuc_L-PSP"/>
    <property type="match status" value="1"/>
</dbReference>
<feature type="chain" id="PRO_5001802025" evidence="2">
    <location>
        <begin position="19"/>
        <end position="157"/>
    </location>
</feature>
<gene>
    <name evidence="3" type="ORF">IW15_22320</name>
</gene>
<dbReference type="CDD" id="cd00448">
    <property type="entry name" value="YjgF_YER057c_UK114_family"/>
    <property type="match status" value="1"/>
</dbReference>
<feature type="signal peptide" evidence="2">
    <location>
        <begin position="1"/>
        <end position="18"/>
    </location>
</feature>
<evidence type="ECO:0000256" key="1">
    <source>
        <dbReference type="ARBA" id="ARBA00010552"/>
    </source>
</evidence>
<dbReference type="PANTHER" id="PTHR11803:SF58">
    <property type="entry name" value="PROTEIN HMF1-RELATED"/>
    <property type="match status" value="1"/>
</dbReference>
<dbReference type="InterPro" id="IPR035959">
    <property type="entry name" value="RutC-like_sf"/>
</dbReference>
<dbReference type="EMBL" id="JPRH01000017">
    <property type="protein sequence ID" value="KFF09793.1"/>
    <property type="molecule type" value="Genomic_DNA"/>
</dbReference>
<accession>A0A085ZZC9</accession>
<evidence type="ECO:0000313" key="3">
    <source>
        <dbReference type="EMBL" id="KFF09793.1"/>
    </source>
</evidence>
<evidence type="ECO:0000313" key="4">
    <source>
        <dbReference type="Proteomes" id="UP000028705"/>
    </source>
</evidence>
<keyword evidence="2" id="KW-0732">Signal</keyword>
<organism evidence="3 4">
    <name type="scientific">Chryseobacterium soli</name>
    <dbReference type="NCBI Taxonomy" id="445961"/>
    <lineage>
        <taxon>Bacteria</taxon>
        <taxon>Pseudomonadati</taxon>
        <taxon>Bacteroidota</taxon>
        <taxon>Flavobacteriia</taxon>
        <taxon>Flavobacteriales</taxon>
        <taxon>Weeksellaceae</taxon>
        <taxon>Chryseobacterium group</taxon>
        <taxon>Chryseobacterium</taxon>
    </lineage>
</organism>
<name>A0A085ZZC9_9FLAO</name>
<reference evidence="3 4" key="1">
    <citation type="submission" date="2014-07" db="EMBL/GenBank/DDBJ databases">
        <title>Genome of Chryseobacterium soli DSM 19298.</title>
        <authorList>
            <person name="Stropko S.J."/>
            <person name="Pipes S.E."/>
            <person name="Newman J."/>
        </authorList>
    </citation>
    <scope>NUCLEOTIDE SEQUENCE [LARGE SCALE GENOMIC DNA]</scope>
    <source>
        <strain evidence="3 4">DSM 19298</strain>
    </source>
</reference>
<dbReference type="InterPro" id="IPR006175">
    <property type="entry name" value="YjgF/YER057c/UK114"/>
</dbReference>
<dbReference type="AlphaFoldDB" id="A0A085ZZC9"/>
<dbReference type="SUPFAM" id="SSF55298">
    <property type="entry name" value="YjgF-like"/>
    <property type="match status" value="1"/>
</dbReference>
<dbReference type="GO" id="GO:0005829">
    <property type="term" value="C:cytosol"/>
    <property type="evidence" value="ECO:0007669"/>
    <property type="project" value="TreeGrafter"/>
</dbReference>
<dbReference type="PANTHER" id="PTHR11803">
    <property type="entry name" value="2-IMINOBUTANOATE/2-IMINOPROPANOATE DEAMINASE RIDA"/>
    <property type="match status" value="1"/>
</dbReference>
<comment type="similarity">
    <text evidence="1">Belongs to the RutC family.</text>
</comment>
<evidence type="ECO:0000256" key="2">
    <source>
        <dbReference type="SAM" id="SignalP"/>
    </source>
</evidence>
<dbReference type="GO" id="GO:0019239">
    <property type="term" value="F:deaminase activity"/>
    <property type="evidence" value="ECO:0007669"/>
    <property type="project" value="TreeGrafter"/>
</dbReference>
<dbReference type="RefSeq" id="WP_051882292.1">
    <property type="nucleotide sequence ID" value="NZ_JPRH01000017.1"/>
</dbReference>
<protein>
    <submittedName>
        <fullName evidence="3">Endoribonuclease L-PSP</fullName>
    </submittedName>
</protein>
<proteinExistence type="inferred from homology"/>
<dbReference type="OrthoDB" id="9803101at2"/>
<comment type="caution">
    <text evidence="3">The sequence shown here is derived from an EMBL/GenBank/DDBJ whole genome shotgun (WGS) entry which is preliminary data.</text>
</comment>
<dbReference type="STRING" id="445961.IW15_22320"/>
<keyword evidence="4" id="KW-1185">Reference proteome</keyword>
<dbReference type="Proteomes" id="UP000028705">
    <property type="component" value="Unassembled WGS sequence"/>
</dbReference>